<evidence type="ECO:0000313" key="8">
    <source>
        <dbReference type="EMBL" id="ELP83674.1"/>
    </source>
</evidence>
<dbReference type="AlphaFoldDB" id="A0A0A1TUH8"/>
<dbReference type="PANTHER" id="PTHR10407:SF15">
    <property type="entry name" value="HUNTINGTIN INTERACTING PROTEIN 1"/>
    <property type="match status" value="1"/>
</dbReference>
<dbReference type="InterPro" id="IPR008942">
    <property type="entry name" value="ENTH_VHS"/>
</dbReference>
<dbReference type="InterPro" id="IPR011417">
    <property type="entry name" value="ANTH_dom"/>
</dbReference>
<dbReference type="GO" id="GO:0030136">
    <property type="term" value="C:clathrin-coated vesicle"/>
    <property type="evidence" value="ECO:0007669"/>
    <property type="project" value="TreeGrafter"/>
</dbReference>
<feature type="domain" description="I/LWEQ" evidence="7">
    <location>
        <begin position="624"/>
        <end position="856"/>
    </location>
</feature>
<organism evidence="8 9">
    <name type="scientific">Entamoeba invadens IP1</name>
    <dbReference type="NCBI Taxonomy" id="370355"/>
    <lineage>
        <taxon>Eukaryota</taxon>
        <taxon>Amoebozoa</taxon>
        <taxon>Evosea</taxon>
        <taxon>Archamoebae</taxon>
        <taxon>Mastigamoebida</taxon>
        <taxon>Entamoebidae</taxon>
        <taxon>Entamoeba</taxon>
    </lineage>
</organism>
<name>A0A0A1TUH8_ENTIV</name>
<evidence type="ECO:0000256" key="2">
    <source>
        <dbReference type="ARBA" id="ARBA00010135"/>
    </source>
</evidence>
<reference evidence="8 9" key="1">
    <citation type="submission" date="2012-10" db="EMBL/GenBank/DDBJ databases">
        <authorList>
            <person name="Zafar N."/>
            <person name="Inman J."/>
            <person name="Hall N."/>
            <person name="Lorenzi H."/>
            <person name="Caler E."/>
        </authorList>
    </citation>
    <scope>NUCLEOTIDE SEQUENCE [LARGE SCALE GENOMIC DNA]</scope>
    <source>
        <strain evidence="8 9">IP1</strain>
    </source>
</reference>
<evidence type="ECO:0000313" key="9">
    <source>
        <dbReference type="Proteomes" id="UP000014680"/>
    </source>
</evidence>
<accession>A0A0A1TUH8</accession>
<dbReference type="SMART" id="SM00307">
    <property type="entry name" value="ILWEQ"/>
    <property type="match status" value="1"/>
</dbReference>
<dbReference type="InterPro" id="IPR002558">
    <property type="entry name" value="ILWEQ_dom"/>
</dbReference>
<feature type="region of interest" description="Disordered" evidence="6">
    <location>
        <begin position="295"/>
        <end position="349"/>
    </location>
</feature>
<dbReference type="OMA" id="FICELTK"/>
<keyword evidence="9" id="KW-1185">Reference proteome</keyword>
<proteinExistence type="inferred from homology"/>
<feature type="compositionally biased region" description="Polar residues" evidence="6">
    <location>
        <begin position="335"/>
        <end position="347"/>
    </location>
</feature>
<dbReference type="SUPFAM" id="SSF48464">
    <property type="entry name" value="ENTH/VHS domain"/>
    <property type="match status" value="1"/>
</dbReference>
<keyword evidence="5" id="KW-0175">Coiled coil</keyword>
<comment type="subcellular location">
    <subcellularLocation>
        <location evidence="1">Cytoplasm</location>
    </subcellularLocation>
</comment>
<dbReference type="GO" id="GO:0007015">
    <property type="term" value="P:actin filament organization"/>
    <property type="evidence" value="ECO:0007669"/>
    <property type="project" value="TreeGrafter"/>
</dbReference>
<dbReference type="Pfam" id="PF07651">
    <property type="entry name" value="ANTH"/>
    <property type="match status" value="1"/>
</dbReference>
<comment type="similarity">
    <text evidence="2">Belongs to the SLA2 family.</text>
</comment>
<evidence type="ECO:0000256" key="3">
    <source>
        <dbReference type="ARBA" id="ARBA00022490"/>
    </source>
</evidence>
<dbReference type="GO" id="GO:0032051">
    <property type="term" value="F:clathrin light chain binding"/>
    <property type="evidence" value="ECO:0007669"/>
    <property type="project" value="TreeGrafter"/>
</dbReference>
<sequence>MQFVDFKTRTATKKACNSVYSPPKPKHVRTIIVRSFNGGVPTFYSELVKTLSCLDPLKVYKSFVTLHKVIIEGSPSLCGGYLDAVLPTVHQVANTTQRLNAWYALQKLTKCYVKYLELRFVFIIKFPFFDGALKIAKKVPEEFYTDKRSLEILSYLMDLMDTLLVIPLPVIHSYGADITKLDCAVPLINDSFHLFNAIALFIGNIAFVNNNSEVFQFLFGRLEKIYKSLQMMYDAARKNSYITSLIGVPVLPPLPKFEISEEQRRNYFKAHPNAFSGEDQMKSLFEKSFNSTIEKQRRKDEARAPIYSDGRENEENDNLRRDFNKKAGIERNERQSQPSVENQNSVGQEKIGIYEKQQLRIREDLINTGRSLTRSIQGFLDVINMSPNSDEERVEEMINCLNKELEDPDNVPDIKTHIWKTFLAIPHILSEDNARGVVERNQEGVAANCLSDVVELENNLVRVCRMNNNKDDVTEAVNQFICELTKQKELLDQQGKKQTQNVPLFDFLGTGNEINNDNNVNCLNQNVQQSVVENANTSCQSFDYTIPQNGQQNNTKIYPSMPQQNGFTNFQYSQQPQQNVDLIDVLGQQTVAQNYQPAQNVQRTPNTQNVQQKKQNVQIIQPKVIGPKQYVSAPKVEPSVVPTYPDNEVKGTKFVDISREVSKQIQSLDSAKIALTANPTTNKISGVFDKLYNLIRVAGDCEEDRLRSGKTKGSNLYYDNEVWEEGLLSCAKKIVEWAKAISEETNATDDWLVAALKQFSALSSQLVAAARATLDPNSPLLRILENCLSEVIKDVNAHIQRILDSRVKKVVSVKVSSNPVTAKKNLMESEVKVLELQRQLQEAQDKLYQLRKDQYN</sequence>
<feature type="coiled-coil region" evidence="5">
    <location>
        <begin position="824"/>
        <end position="853"/>
    </location>
</feature>
<dbReference type="VEuPathDB" id="AmoebaDB:EIN_467880"/>
<dbReference type="GO" id="GO:0080025">
    <property type="term" value="F:phosphatidylinositol-3,5-bisphosphate binding"/>
    <property type="evidence" value="ECO:0007669"/>
    <property type="project" value="TreeGrafter"/>
</dbReference>
<protein>
    <recommendedName>
        <fullName evidence="7">I/LWEQ domain-containing protein</fullName>
    </recommendedName>
</protein>
<gene>
    <name evidence="8" type="ORF">EIN_467880</name>
</gene>
<evidence type="ECO:0000256" key="6">
    <source>
        <dbReference type="SAM" id="MobiDB-lite"/>
    </source>
</evidence>
<dbReference type="InterPro" id="IPR030224">
    <property type="entry name" value="Sla2_fam"/>
</dbReference>
<dbReference type="GeneID" id="14882716"/>
<dbReference type="PANTHER" id="PTHR10407">
    <property type="entry name" value="HUNTINGTIN INTERACTING PROTEIN 1"/>
    <property type="match status" value="1"/>
</dbReference>
<keyword evidence="4" id="KW-0009">Actin-binding</keyword>
<dbReference type="GO" id="GO:0006897">
    <property type="term" value="P:endocytosis"/>
    <property type="evidence" value="ECO:0007669"/>
    <property type="project" value="InterPro"/>
</dbReference>
<evidence type="ECO:0000256" key="5">
    <source>
        <dbReference type="SAM" id="Coils"/>
    </source>
</evidence>
<dbReference type="Proteomes" id="UP000014680">
    <property type="component" value="Unassembled WGS sequence"/>
</dbReference>
<dbReference type="PROSITE" id="PS50945">
    <property type="entry name" value="I_LWEQ"/>
    <property type="match status" value="1"/>
</dbReference>
<dbReference type="Gene3D" id="1.25.40.90">
    <property type="match status" value="1"/>
</dbReference>
<dbReference type="RefSeq" id="XP_004183020.1">
    <property type="nucleotide sequence ID" value="XM_004182972.1"/>
</dbReference>
<dbReference type="CDD" id="cd16986">
    <property type="entry name" value="ANTH_N_Sla2p_HIP1_like"/>
    <property type="match status" value="1"/>
</dbReference>
<dbReference type="Pfam" id="PF01608">
    <property type="entry name" value="I_LWEQ"/>
    <property type="match status" value="1"/>
</dbReference>
<dbReference type="GO" id="GO:0048268">
    <property type="term" value="P:clathrin coat assembly"/>
    <property type="evidence" value="ECO:0007669"/>
    <property type="project" value="TreeGrafter"/>
</dbReference>
<dbReference type="EMBL" id="KB207240">
    <property type="protein sequence ID" value="ELP83674.1"/>
    <property type="molecule type" value="Genomic_DNA"/>
</dbReference>
<evidence type="ECO:0000256" key="4">
    <source>
        <dbReference type="ARBA" id="ARBA00023203"/>
    </source>
</evidence>
<dbReference type="SUPFAM" id="SSF109885">
    <property type="entry name" value="I/LWEQ domain"/>
    <property type="match status" value="1"/>
</dbReference>
<evidence type="ECO:0000256" key="1">
    <source>
        <dbReference type="ARBA" id="ARBA00004496"/>
    </source>
</evidence>
<dbReference type="GO" id="GO:0030864">
    <property type="term" value="C:cortical actin cytoskeleton"/>
    <property type="evidence" value="ECO:0007669"/>
    <property type="project" value="TreeGrafter"/>
</dbReference>
<dbReference type="GO" id="GO:0043325">
    <property type="term" value="F:phosphatidylinositol-3,4-bisphosphate binding"/>
    <property type="evidence" value="ECO:0007669"/>
    <property type="project" value="TreeGrafter"/>
</dbReference>
<dbReference type="OrthoDB" id="8178130at2759"/>
<dbReference type="Gene3D" id="1.20.1410.10">
    <property type="entry name" value="I/LWEQ domain"/>
    <property type="match status" value="1"/>
</dbReference>
<keyword evidence="3" id="KW-0963">Cytoplasm</keyword>
<feature type="compositionally biased region" description="Basic and acidic residues" evidence="6">
    <location>
        <begin position="295"/>
        <end position="334"/>
    </location>
</feature>
<dbReference type="InterPro" id="IPR035964">
    <property type="entry name" value="I/LWEQ_dom_sf"/>
</dbReference>
<dbReference type="GO" id="GO:0051015">
    <property type="term" value="F:actin filament binding"/>
    <property type="evidence" value="ECO:0007669"/>
    <property type="project" value="TreeGrafter"/>
</dbReference>
<evidence type="ECO:0000259" key="7">
    <source>
        <dbReference type="PROSITE" id="PS50945"/>
    </source>
</evidence>
<dbReference type="KEGG" id="eiv:EIN_467880"/>
<dbReference type="GO" id="GO:0035615">
    <property type="term" value="F:clathrin adaptor activity"/>
    <property type="evidence" value="ECO:0007669"/>
    <property type="project" value="TreeGrafter"/>
</dbReference>